<feature type="transmembrane region" description="Helical" evidence="3">
    <location>
        <begin position="12"/>
        <end position="34"/>
    </location>
</feature>
<evidence type="ECO:0000313" key="4">
    <source>
        <dbReference type="EMBL" id="MEC5422263.1"/>
    </source>
</evidence>
<evidence type="ECO:0000256" key="1">
    <source>
        <dbReference type="ARBA" id="ARBA00004241"/>
    </source>
</evidence>
<keyword evidence="5" id="KW-1185">Reference proteome</keyword>
<dbReference type="InterPro" id="IPR045584">
    <property type="entry name" value="Pilin-like"/>
</dbReference>
<evidence type="ECO:0000256" key="3">
    <source>
        <dbReference type="SAM" id="Phobius"/>
    </source>
</evidence>
<dbReference type="NCBIfam" id="TIGR02532">
    <property type="entry name" value="IV_pilin_GFxxxE"/>
    <property type="match status" value="2"/>
</dbReference>
<comment type="caution">
    <text evidence="4">The sequence shown here is derived from an EMBL/GenBank/DDBJ whole genome shotgun (WGS) entry which is preliminary data.</text>
</comment>
<gene>
    <name evidence="4" type="ORF">QGM71_02015</name>
</gene>
<dbReference type="EMBL" id="JARZFX010000001">
    <property type="protein sequence ID" value="MEC5422263.1"/>
    <property type="molecule type" value="Genomic_DNA"/>
</dbReference>
<dbReference type="Pfam" id="PF07963">
    <property type="entry name" value="N_methyl"/>
    <property type="match status" value="1"/>
</dbReference>
<keyword evidence="3" id="KW-0812">Transmembrane</keyword>
<comment type="subcellular location">
    <subcellularLocation>
        <location evidence="1">Cell surface</location>
    </subcellularLocation>
</comment>
<sequence length="250" mass="28834">MTRNNGFSLIELLVVLGTLSVLLLLSVPLSFSLIEESQDQQFLNMFEFDVLYIQSLSTTTEEFVRITFYADHYIVLRGSKEQLAVRSYPPGWKVDWRTDSTIVFEPNGTIKQPRTIQMVSPNNAYDIIFPFGKSRSILLKNSGFTLIEVLIASSLLMMIVTTIVPLLSLLSYERTILGERRAVSYQLHDELQDYIWGENETIPFSSIETIDEKEVLFEFKMENEFVKGCAKWENVKKFNEKICLYALLPK</sequence>
<keyword evidence="3" id="KW-0472">Membrane</keyword>
<accession>A0ABU6KAA9</accession>
<evidence type="ECO:0000256" key="2">
    <source>
        <dbReference type="ARBA" id="ARBA00023287"/>
    </source>
</evidence>
<name>A0ABU6KAA9_9BACI</name>
<dbReference type="PROSITE" id="PS00409">
    <property type="entry name" value="PROKAR_NTER_METHYL"/>
    <property type="match status" value="1"/>
</dbReference>
<dbReference type="Proteomes" id="UP001335737">
    <property type="component" value="Unassembled WGS sequence"/>
</dbReference>
<proteinExistence type="predicted"/>
<keyword evidence="2" id="KW-0178">Competence</keyword>
<dbReference type="InterPro" id="IPR012902">
    <property type="entry name" value="N_methyl_site"/>
</dbReference>
<evidence type="ECO:0000313" key="5">
    <source>
        <dbReference type="Proteomes" id="UP001335737"/>
    </source>
</evidence>
<protein>
    <submittedName>
        <fullName evidence="4">Prepilin-type N-terminal cleavage/methylation domain-containing protein</fullName>
    </submittedName>
</protein>
<feature type="transmembrane region" description="Helical" evidence="3">
    <location>
        <begin position="149"/>
        <end position="172"/>
    </location>
</feature>
<dbReference type="SUPFAM" id="SSF54523">
    <property type="entry name" value="Pili subunits"/>
    <property type="match status" value="1"/>
</dbReference>
<reference evidence="4 5" key="1">
    <citation type="journal article" date="2024" name="Int. J. Syst. Evol. Microbiol.">
        <title>Virgibacillus tibetensis sp. nov., isolated from salt lake on the Tibetan Plateau of China.</title>
        <authorList>
            <person name="Phurbu D."/>
            <person name="Liu Z.-X."/>
            <person name="Wang R."/>
            <person name="Zheng Y.-Y."/>
            <person name="Liu H.-C."/>
            <person name="Zhou Y.-G."/>
            <person name="Yu Y.-J."/>
            <person name="Li A.-H."/>
        </authorList>
    </citation>
    <scope>NUCLEOTIDE SEQUENCE [LARGE SCALE GENOMIC DNA]</scope>
    <source>
        <strain evidence="4 5">C22-A2</strain>
    </source>
</reference>
<keyword evidence="3" id="KW-1133">Transmembrane helix</keyword>
<organism evidence="4 5">
    <name type="scientific">Virgibacillus tibetensis</name>
    <dbReference type="NCBI Taxonomy" id="3042313"/>
    <lineage>
        <taxon>Bacteria</taxon>
        <taxon>Bacillati</taxon>
        <taxon>Bacillota</taxon>
        <taxon>Bacilli</taxon>
        <taxon>Bacillales</taxon>
        <taxon>Bacillaceae</taxon>
        <taxon>Virgibacillus</taxon>
    </lineage>
</organism>